<proteinExistence type="predicted"/>
<evidence type="ECO:0000256" key="1">
    <source>
        <dbReference type="SAM" id="Phobius"/>
    </source>
</evidence>
<dbReference type="AlphaFoldDB" id="A0A6J6C3I0"/>
<feature type="transmembrane region" description="Helical" evidence="1">
    <location>
        <begin position="21"/>
        <end position="50"/>
    </location>
</feature>
<protein>
    <submittedName>
        <fullName evidence="2">Unannotated protein</fullName>
    </submittedName>
</protein>
<keyword evidence="1" id="KW-0472">Membrane</keyword>
<dbReference type="EMBL" id="CAEZSH010000145">
    <property type="protein sequence ID" value="CAB4545850.1"/>
    <property type="molecule type" value="Genomic_DNA"/>
</dbReference>
<gene>
    <name evidence="2" type="ORF">UFOPK1410_00961</name>
</gene>
<organism evidence="2">
    <name type="scientific">freshwater metagenome</name>
    <dbReference type="NCBI Taxonomy" id="449393"/>
    <lineage>
        <taxon>unclassified sequences</taxon>
        <taxon>metagenomes</taxon>
        <taxon>ecological metagenomes</taxon>
    </lineage>
</organism>
<sequence>MAAPRRTPQKRLSPQIYRRRRIVALTAVVLVLWAIISLISAVIGAIGAAFSGPTPSTAPTNVEGQQCASGDILATAIVGRQDGTEAESFATGEQPYIWFTIKNVGTVTCTFNAGPAVQFYTIRSGNDLIWTSRDCDRAGLLDQVVTLEPGQSVPSPTSPWERVRSSSTGCNAETQVPVEPGAYNLTVEVNGVLSDGNQFLLN</sequence>
<reference evidence="2" key="1">
    <citation type="submission" date="2020-05" db="EMBL/GenBank/DDBJ databases">
        <authorList>
            <person name="Chiriac C."/>
            <person name="Salcher M."/>
            <person name="Ghai R."/>
            <person name="Kavagutti S V."/>
        </authorList>
    </citation>
    <scope>NUCLEOTIDE SEQUENCE</scope>
</reference>
<keyword evidence="1" id="KW-1133">Transmembrane helix</keyword>
<name>A0A6J6C3I0_9ZZZZ</name>
<evidence type="ECO:0000313" key="2">
    <source>
        <dbReference type="EMBL" id="CAB4545850.1"/>
    </source>
</evidence>
<keyword evidence="1" id="KW-0812">Transmembrane</keyword>
<accession>A0A6J6C3I0</accession>